<accession>A0A1Q5ST24</accession>
<organism evidence="2 3">
    <name type="scientific">Geobacillus proteiniphilus</name>
    <dbReference type="NCBI Taxonomy" id="860353"/>
    <lineage>
        <taxon>Bacteria</taxon>
        <taxon>Bacillati</taxon>
        <taxon>Bacillota</taxon>
        <taxon>Bacilli</taxon>
        <taxon>Bacillales</taxon>
        <taxon>Anoxybacillaceae</taxon>
        <taxon>Geobacillus</taxon>
    </lineage>
</organism>
<dbReference type="GO" id="GO:0008081">
    <property type="term" value="F:phosphoric diester hydrolase activity"/>
    <property type="evidence" value="ECO:0007669"/>
    <property type="project" value="InterPro"/>
</dbReference>
<dbReference type="Proteomes" id="UP000186030">
    <property type="component" value="Unassembled WGS sequence"/>
</dbReference>
<evidence type="ECO:0000259" key="1">
    <source>
        <dbReference type="PROSITE" id="PS51704"/>
    </source>
</evidence>
<name>A0A1Q5ST24_9BACL</name>
<dbReference type="PANTHER" id="PTHR46211:SF1">
    <property type="entry name" value="GLYCEROPHOSPHODIESTER PHOSPHODIESTERASE, CYTOPLASMIC"/>
    <property type="match status" value="1"/>
</dbReference>
<protein>
    <submittedName>
        <fullName evidence="2">Glycerophosphoryl diester phosphodiesterase</fullName>
    </submittedName>
</protein>
<evidence type="ECO:0000313" key="3">
    <source>
        <dbReference type="Proteomes" id="UP000186030"/>
    </source>
</evidence>
<dbReference type="SUPFAM" id="SSF51695">
    <property type="entry name" value="PLC-like phosphodiesterases"/>
    <property type="match status" value="1"/>
</dbReference>
<dbReference type="Gene3D" id="3.20.20.190">
    <property type="entry name" value="Phosphatidylinositol (PI) phosphodiesterase"/>
    <property type="match status" value="1"/>
</dbReference>
<gene>
    <name evidence="2" type="ORF">BRO54_2850</name>
</gene>
<dbReference type="GO" id="GO:0006629">
    <property type="term" value="P:lipid metabolic process"/>
    <property type="evidence" value="ECO:0007669"/>
    <property type="project" value="InterPro"/>
</dbReference>
<feature type="domain" description="GP-PDE" evidence="1">
    <location>
        <begin position="9"/>
        <end position="245"/>
    </location>
</feature>
<proteinExistence type="predicted"/>
<reference evidence="2 3" key="1">
    <citation type="submission" date="2016-11" db="EMBL/GenBank/DDBJ databases">
        <authorList>
            <person name="Kadnikov V."/>
            <person name="Nazina T."/>
        </authorList>
    </citation>
    <scope>NUCLEOTIDE SEQUENCE [LARGE SCALE GENOMIC DNA]</scope>
    <source>
        <strain evidence="2 3">1017</strain>
    </source>
</reference>
<dbReference type="PANTHER" id="PTHR46211">
    <property type="entry name" value="GLYCEROPHOSPHORYL DIESTER PHOSPHODIESTERASE"/>
    <property type="match status" value="1"/>
</dbReference>
<comment type="caution">
    <text evidence="2">The sequence shown here is derived from an EMBL/GenBank/DDBJ whole genome shotgun (WGS) entry which is preliminary data.</text>
</comment>
<sequence>MRKEEGKMTLIFAHRGAAGTHPENTMAAFIEAEKAGADGIELDVQLTKDGEVVVIHDETVDRTTDGSGWVKDITYRELRRLNAAAMWDGKHGHCPIPHLEEVLAWLSSTRMAVNIELKNSLIAYETLEQKTISLVRRYGLEKRTILSSFNHHSMRLCRTLAPEIETALLYIEPLYDPWTYVRAMNADGVHPHYRTVTAEFAAEARRRGVAVRPFTVNKRNVMKTMFAYSVDAVFTDYPRQAKQWKEKTP</sequence>
<dbReference type="PROSITE" id="PS51704">
    <property type="entry name" value="GP_PDE"/>
    <property type="match status" value="1"/>
</dbReference>
<reference evidence="3" key="2">
    <citation type="submission" date="2017-01" db="EMBL/GenBank/DDBJ databases">
        <title>Genome sequencing and annotation of Geobacillus sp. 1017, a Hydrocarbon-Oxidizing Thermophilic Bacterium Isolated from a Heavy Oil Reservoir (China).</title>
        <authorList>
            <person name="Kadnikov V.V."/>
            <person name="Mardanov A.V."/>
            <person name="Poltaraus A.B."/>
            <person name="Sokolova D.S."/>
            <person name="Semenova E.M."/>
            <person name="Ravin N.V."/>
            <person name="Tourova T.P."/>
            <person name="Nazina T.N."/>
        </authorList>
    </citation>
    <scope>NUCLEOTIDE SEQUENCE [LARGE SCALE GENOMIC DNA]</scope>
    <source>
        <strain evidence="3">1017</strain>
    </source>
</reference>
<dbReference type="Pfam" id="PF03009">
    <property type="entry name" value="GDPD"/>
    <property type="match status" value="1"/>
</dbReference>
<dbReference type="AlphaFoldDB" id="A0A1Q5ST24"/>
<evidence type="ECO:0000313" key="2">
    <source>
        <dbReference type="EMBL" id="OKO91149.1"/>
    </source>
</evidence>
<dbReference type="InterPro" id="IPR017946">
    <property type="entry name" value="PLC-like_Pdiesterase_TIM-brl"/>
</dbReference>
<dbReference type="InterPro" id="IPR030395">
    <property type="entry name" value="GP_PDE_dom"/>
</dbReference>
<dbReference type="EMBL" id="MQMG01000041">
    <property type="protein sequence ID" value="OKO91149.1"/>
    <property type="molecule type" value="Genomic_DNA"/>
</dbReference>
<dbReference type="CDD" id="cd08563">
    <property type="entry name" value="GDPD_TtGDE_like"/>
    <property type="match status" value="1"/>
</dbReference>